<dbReference type="PANTHER" id="PTHR46236">
    <property type="entry name" value="TRAF-LIKE SUPERFAMILY PROTEIN"/>
    <property type="match status" value="1"/>
</dbReference>
<feature type="coiled-coil region" evidence="1">
    <location>
        <begin position="109"/>
        <end position="136"/>
    </location>
</feature>
<gene>
    <name evidence="3" type="primary">LOC109133358</name>
</gene>
<dbReference type="Proteomes" id="UP000694864">
    <property type="component" value="Chromosome 6"/>
</dbReference>
<keyword evidence="2" id="KW-1185">Reference proteome</keyword>
<evidence type="ECO:0000313" key="3">
    <source>
        <dbReference type="RefSeq" id="XP_019101935.1"/>
    </source>
</evidence>
<dbReference type="GeneID" id="109133358"/>
<proteinExistence type="predicted"/>
<evidence type="ECO:0000256" key="1">
    <source>
        <dbReference type="SAM" id="Coils"/>
    </source>
</evidence>
<reference evidence="3" key="2">
    <citation type="submission" date="2025-08" db="UniProtKB">
        <authorList>
            <consortium name="RefSeq"/>
        </authorList>
    </citation>
    <scope>IDENTIFICATION</scope>
    <source>
        <tissue evidence="3">Leaf</tissue>
    </source>
</reference>
<reference evidence="2" key="1">
    <citation type="journal article" date="2014" name="Nat. Commun.">
        <title>The emerging biofuel crop Camelina sativa retains a highly undifferentiated hexaploid genome structure.</title>
        <authorList>
            <person name="Kagale S."/>
            <person name="Koh C."/>
            <person name="Nixon J."/>
            <person name="Bollina V."/>
            <person name="Clarke W.E."/>
            <person name="Tuteja R."/>
            <person name="Spillane C."/>
            <person name="Robinson S.J."/>
            <person name="Links M.G."/>
            <person name="Clarke C."/>
            <person name="Higgins E.E."/>
            <person name="Huebert T."/>
            <person name="Sharpe A.G."/>
            <person name="Parkin I.A."/>
        </authorList>
    </citation>
    <scope>NUCLEOTIDE SEQUENCE [LARGE SCALE GENOMIC DNA]</scope>
    <source>
        <strain evidence="2">cv. DH55</strain>
    </source>
</reference>
<dbReference type="PANTHER" id="PTHR46236:SF32">
    <property type="entry name" value="MATH DOMAIN-CONTAINING PROTEIN"/>
    <property type="match status" value="1"/>
</dbReference>
<sequence length="150" mass="16947">MRLKNPNLRTGYMSLLLSLIETLRQSPNELHKTEIDEAFAALRSMTDAGFKVDWLAKKLVELSEKKQKEEAGGTRISMTDAGFKVDWLAKKLVELSEKKQKEEAGGTRMQEIKDELKSLKQKCLDLEVQLEDTKTEVSAAKAPLSFADVF</sequence>
<dbReference type="InterPro" id="IPR050804">
    <property type="entry name" value="MCC"/>
</dbReference>
<name>A0ABM1RSE7_CAMSA</name>
<evidence type="ECO:0000313" key="2">
    <source>
        <dbReference type="Proteomes" id="UP000694864"/>
    </source>
</evidence>
<accession>A0ABM1RSE7</accession>
<keyword evidence="1" id="KW-0175">Coiled coil</keyword>
<dbReference type="RefSeq" id="XP_019101935.1">
    <property type="nucleotide sequence ID" value="XM_019246390.1"/>
</dbReference>
<protein>
    <submittedName>
        <fullName evidence="3">MATH domain and coiled-coil domain-containing protein At3g58360-like</fullName>
    </submittedName>
</protein>
<organism evidence="2 3">
    <name type="scientific">Camelina sativa</name>
    <name type="common">False flax</name>
    <name type="synonym">Myagrum sativum</name>
    <dbReference type="NCBI Taxonomy" id="90675"/>
    <lineage>
        <taxon>Eukaryota</taxon>
        <taxon>Viridiplantae</taxon>
        <taxon>Streptophyta</taxon>
        <taxon>Embryophyta</taxon>
        <taxon>Tracheophyta</taxon>
        <taxon>Spermatophyta</taxon>
        <taxon>Magnoliopsida</taxon>
        <taxon>eudicotyledons</taxon>
        <taxon>Gunneridae</taxon>
        <taxon>Pentapetalae</taxon>
        <taxon>rosids</taxon>
        <taxon>malvids</taxon>
        <taxon>Brassicales</taxon>
        <taxon>Brassicaceae</taxon>
        <taxon>Camelineae</taxon>
        <taxon>Camelina</taxon>
    </lineage>
</organism>